<protein>
    <submittedName>
        <fullName evidence="2">Uncharacterized protein</fullName>
    </submittedName>
</protein>
<gene>
    <name evidence="2" type="ORF">KL928_003946</name>
</gene>
<name>A0AAN6I4J5_PICAN</name>
<evidence type="ECO:0000313" key="3">
    <source>
        <dbReference type="Proteomes" id="UP001196530"/>
    </source>
</evidence>
<dbReference type="RefSeq" id="XP_043058640.1">
    <property type="nucleotide sequence ID" value="XM_043204589.1"/>
</dbReference>
<accession>A0AAN6I4J5</accession>
<comment type="caution">
    <text evidence="2">The sequence shown here is derived from an EMBL/GenBank/DDBJ whole genome shotgun (WGS) entry which is preliminary data.</text>
</comment>
<dbReference type="GeneID" id="66127997"/>
<evidence type="ECO:0000313" key="2">
    <source>
        <dbReference type="EMBL" id="KAG7817211.1"/>
    </source>
</evidence>
<feature type="region of interest" description="Disordered" evidence="1">
    <location>
        <begin position="1"/>
        <end position="50"/>
    </location>
</feature>
<dbReference type="EMBL" id="JAHLUX010000008">
    <property type="protein sequence ID" value="KAG7817211.1"/>
    <property type="molecule type" value="Genomic_DNA"/>
</dbReference>
<reference evidence="2" key="1">
    <citation type="journal article" date="2021" name="G3 (Bethesda)">
        <title>Genomic diversity, chromosomal rearrangements, and interspecies hybridization in the ogataea polymorpha species complex.</title>
        <authorList>
            <person name="Hanson S.J."/>
            <person name="Cinneide E.O."/>
            <person name="Salzberg L.I."/>
            <person name="Wolfe K.H."/>
            <person name="McGowan J."/>
            <person name="Fitzpatrick D.A."/>
            <person name="Matlin K."/>
        </authorList>
    </citation>
    <scope>NUCLEOTIDE SEQUENCE</scope>
    <source>
        <strain evidence="2">61-244</strain>
    </source>
</reference>
<dbReference type="Proteomes" id="UP001196530">
    <property type="component" value="Unassembled WGS sequence"/>
</dbReference>
<proteinExistence type="predicted"/>
<evidence type="ECO:0000256" key="1">
    <source>
        <dbReference type="SAM" id="MobiDB-lite"/>
    </source>
</evidence>
<sequence>MVTGTYPALPGKSPHPIRAEAAAGSGHHPDHDRLHHKRVHKQELGADPSCSRGQAVCVQAARQNDVFERPHQKEAEREDVGQEARVDEDLRAEQVLYEHQHQDGDEFVATVADEVPELSIFLVHAQHVERDLDQTDIHQIEGQCSCCGVAEQLWMERAVDPAEDGPQQHIRHKRHQRDVQVGGVDVFYRGGVHLDALRDVCRPQLSCPRFVPEGE</sequence>
<dbReference type="AlphaFoldDB" id="A0AAN6I4J5"/>
<organism evidence="2 3">
    <name type="scientific">Pichia angusta</name>
    <name type="common">Yeast</name>
    <name type="synonym">Hansenula polymorpha</name>
    <dbReference type="NCBI Taxonomy" id="870730"/>
    <lineage>
        <taxon>Eukaryota</taxon>
        <taxon>Fungi</taxon>
        <taxon>Dikarya</taxon>
        <taxon>Ascomycota</taxon>
        <taxon>Saccharomycotina</taxon>
        <taxon>Pichiomycetes</taxon>
        <taxon>Pichiales</taxon>
        <taxon>Pichiaceae</taxon>
        <taxon>Ogataea</taxon>
    </lineage>
</organism>